<comment type="function">
    <text evidence="3">One of several proteins that assist in the late maturation steps of the functional core of the 30S ribosomal subunit. Associates with free 30S ribosomal subunits (but not with 30S subunits that are part of 70S ribosomes or polysomes). Required for efficient processing of 16S rRNA. May interact with the 5'-terminal helix region of 16S rRNA.</text>
</comment>
<proteinExistence type="inferred from homology"/>
<dbReference type="RefSeq" id="WP_345203294.1">
    <property type="nucleotide sequence ID" value="NZ_BAABGM010000007.1"/>
</dbReference>
<comment type="subunit">
    <text evidence="3">Monomer. Binds 30S ribosomal subunits, but not 50S ribosomal subunits or 70S ribosomes.</text>
</comment>
<dbReference type="EMBL" id="BAABGM010000007">
    <property type="protein sequence ID" value="GAA4401539.1"/>
    <property type="molecule type" value="Genomic_DNA"/>
</dbReference>
<dbReference type="InterPro" id="IPR020053">
    <property type="entry name" value="Ribosome-bd_factorA_CS"/>
</dbReference>
<dbReference type="NCBIfam" id="TIGR00082">
    <property type="entry name" value="rbfA"/>
    <property type="match status" value="1"/>
</dbReference>
<dbReference type="InterPro" id="IPR023799">
    <property type="entry name" value="RbfA_dom_sf"/>
</dbReference>
<evidence type="ECO:0000256" key="3">
    <source>
        <dbReference type="HAMAP-Rule" id="MF_00003"/>
    </source>
</evidence>
<dbReference type="HAMAP" id="MF_00003">
    <property type="entry name" value="RbfA"/>
    <property type="match status" value="1"/>
</dbReference>
<dbReference type="Gene3D" id="3.30.300.20">
    <property type="match status" value="1"/>
</dbReference>
<feature type="compositionally biased region" description="Basic and acidic residues" evidence="4">
    <location>
        <begin position="133"/>
        <end position="142"/>
    </location>
</feature>
<feature type="region of interest" description="Disordered" evidence="4">
    <location>
        <begin position="130"/>
        <end position="203"/>
    </location>
</feature>
<comment type="caution">
    <text evidence="5">The sequence shown here is derived from an EMBL/GenBank/DDBJ whole genome shotgun (WGS) entry which is preliminary data.</text>
</comment>
<evidence type="ECO:0000256" key="4">
    <source>
        <dbReference type="SAM" id="MobiDB-lite"/>
    </source>
</evidence>
<dbReference type="PANTHER" id="PTHR33515">
    <property type="entry name" value="RIBOSOME-BINDING FACTOR A, CHLOROPLASTIC-RELATED"/>
    <property type="match status" value="1"/>
</dbReference>
<feature type="compositionally biased region" description="Acidic residues" evidence="4">
    <location>
        <begin position="143"/>
        <end position="155"/>
    </location>
</feature>
<dbReference type="InterPro" id="IPR000238">
    <property type="entry name" value="RbfA"/>
</dbReference>
<dbReference type="InterPro" id="IPR015946">
    <property type="entry name" value="KH_dom-like_a/b"/>
</dbReference>
<sequence>MADTARAQKIADRIKTLTAANLDAIVKDPDLGFVTITDVKVTGDLQHATLFYTVFGDAGQRAQTARLLEVNKGKLRSFVGKQLGIRLTPSLEFVADAIPETAAHLEDLLKEAKERDAQVAAAAASARYAGDADPYRKDRDDADAADEVDVADEADGTAGEAAVTGGAGGAGEAGEAGETGATTRETRAAVEHTAAEEPDGRTA</sequence>
<evidence type="ECO:0000313" key="6">
    <source>
        <dbReference type="Proteomes" id="UP001500945"/>
    </source>
</evidence>
<dbReference type="Proteomes" id="UP001500945">
    <property type="component" value="Unassembled WGS sequence"/>
</dbReference>
<protein>
    <recommendedName>
        <fullName evidence="3">Ribosome-binding factor A</fullName>
    </recommendedName>
</protein>
<keyword evidence="2 3" id="KW-0690">Ribosome biogenesis</keyword>
<feature type="compositionally biased region" description="Gly residues" evidence="4">
    <location>
        <begin position="165"/>
        <end position="174"/>
    </location>
</feature>
<gene>
    <name evidence="3" type="primary">rbfA</name>
    <name evidence="5" type="ORF">GCM10023168_11240</name>
</gene>
<dbReference type="PROSITE" id="PS01319">
    <property type="entry name" value="RBFA"/>
    <property type="match status" value="1"/>
</dbReference>
<dbReference type="SUPFAM" id="SSF89919">
    <property type="entry name" value="Ribosome-binding factor A, RbfA"/>
    <property type="match status" value="1"/>
</dbReference>
<keyword evidence="6" id="KW-1185">Reference proteome</keyword>
<dbReference type="PANTHER" id="PTHR33515:SF1">
    <property type="entry name" value="RIBOSOME-BINDING FACTOR A, CHLOROPLASTIC-RELATED"/>
    <property type="match status" value="1"/>
</dbReference>
<organism evidence="5 6">
    <name type="scientific">Fodinibacter luteus</name>
    <dbReference type="NCBI Taxonomy" id="552064"/>
    <lineage>
        <taxon>Bacteria</taxon>
        <taxon>Bacillati</taxon>
        <taxon>Actinomycetota</taxon>
        <taxon>Actinomycetes</taxon>
        <taxon>Micrococcales</taxon>
        <taxon>Intrasporangiaceae</taxon>
        <taxon>Fodinibacter (ex Wang et al. 2009)</taxon>
    </lineage>
</organism>
<comment type="similarity">
    <text evidence="3">Belongs to the RbfA family.</text>
</comment>
<evidence type="ECO:0000256" key="1">
    <source>
        <dbReference type="ARBA" id="ARBA00022490"/>
    </source>
</evidence>
<evidence type="ECO:0000313" key="5">
    <source>
        <dbReference type="EMBL" id="GAA4401539.1"/>
    </source>
</evidence>
<dbReference type="Pfam" id="PF02033">
    <property type="entry name" value="RBFA"/>
    <property type="match status" value="1"/>
</dbReference>
<name>A0ABP8K7N3_9MICO</name>
<evidence type="ECO:0000256" key="2">
    <source>
        <dbReference type="ARBA" id="ARBA00022517"/>
    </source>
</evidence>
<comment type="subcellular location">
    <subcellularLocation>
        <location evidence="3">Cytoplasm</location>
    </subcellularLocation>
</comment>
<reference evidence="6" key="1">
    <citation type="journal article" date="2019" name="Int. J. Syst. Evol. Microbiol.">
        <title>The Global Catalogue of Microorganisms (GCM) 10K type strain sequencing project: providing services to taxonomists for standard genome sequencing and annotation.</title>
        <authorList>
            <consortium name="The Broad Institute Genomics Platform"/>
            <consortium name="The Broad Institute Genome Sequencing Center for Infectious Disease"/>
            <person name="Wu L."/>
            <person name="Ma J."/>
        </authorList>
    </citation>
    <scope>NUCLEOTIDE SEQUENCE [LARGE SCALE GENOMIC DNA]</scope>
    <source>
        <strain evidence="6">JCM 17809</strain>
    </source>
</reference>
<feature type="compositionally biased region" description="Basic and acidic residues" evidence="4">
    <location>
        <begin position="184"/>
        <end position="203"/>
    </location>
</feature>
<keyword evidence="1 3" id="KW-0963">Cytoplasm</keyword>
<accession>A0ABP8K7N3</accession>